<dbReference type="EMBL" id="CVQH01022305">
    <property type="protein sequence ID" value="CRK32797.1"/>
    <property type="molecule type" value="Genomic_DNA"/>
</dbReference>
<dbReference type="Pfam" id="PF00069">
    <property type="entry name" value="Pkinase"/>
    <property type="match status" value="1"/>
</dbReference>
<dbReference type="InterPro" id="IPR000719">
    <property type="entry name" value="Prot_kinase_dom"/>
</dbReference>
<dbReference type="InterPro" id="IPR008266">
    <property type="entry name" value="Tyr_kinase_AS"/>
</dbReference>
<evidence type="ECO:0000256" key="1">
    <source>
        <dbReference type="ARBA" id="ARBA00003747"/>
    </source>
</evidence>
<dbReference type="InterPro" id="IPR050167">
    <property type="entry name" value="Ser_Thr_protein_kinase"/>
</dbReference>
<evidence type="ECO:0000256" key="8">
    <source>
        <dbReference type="ARBA" id="ARBA00047899"/>
    </source>
</evidence>
<comment type="catalytic activity">
    <reaction evidence="9">
        <text>L-seryl-[protein] + ATP = O-phospho-L-seryl-[protein] + ADP + H(+)</text>
        <dbReference type="Rhea" id="RHEA:17989"/>
        <dbReference type="Rhea" id="RHEA-COMP:9863"/>
        <dbReference type="Rhea" id="RHEA-COMP:11604"/>
        <dbReference type="ChEBI" id="CHEBI:15378"/>
        <dbReference type="ChEBI" id="CHEBI:29999"/>
        <dbReference type="ChEBI" id="CHEBI:30616"/>
        <dbReference type="ChEBI" id="CHEBI:83421"/>
        <dbReference type="ChEBI" id="CHEBI:456216"/>
        <dbReference type="EC" id="2.7.11.1"/>
    </reaction>
</comment>
<dbReference type="GO" id="GO:0005737">
    <property type="term" value="C:cytoplasm"/>
    <property type="evidence" value="ECO:0007669"/>
    <property type="project" value="TreeGrafter"/>
</dbReference>
<evidence type="ECO:0000256" key="9">
    <source>
        <dbReference type="ARBA" id="ARBA00048679"/>
    </source>
</evidence>
<protein>
    <recommendedName>
        <fullName evidence="5">EKC/KEOPS complex subunit BUD32</fullName>
        <ecNumber evidence="3">2.7.11.1</ecNumber>
    </recommendedName>
    <alternativeName>
        <fullName evidence="6 7">Atypical Serine/threonine protein kinase BUD32</fullName>
    </alternativeName>
    <alternativeName>
        <fullName evidence="4">EKC/KEOPS complex subunit bud32</fullName>
    </alternativeName>
</protein>
<dbReference type="Proteomes" id="UP000044602">
    <property type="component" value="Unassembled WGS sequence"/>
</dbReference>
<evidence type="ECO:0000313" key="12">
    <source>
        <dbReference type="Proteomes" id="UP000044602"/>
    </source>
</evidence>
<evidence type="ECO:0000256" key="5">
    <source>
        <dbReference type="ARBA" id="ARBA00019973"/>
    </source>
</evidence>
<dbReference type="GO" id="GO:0005524">
    <property type="term" value="F:ATP binding"/>
    <property type="evidence" value="ECO:0007669"/>
    <property type="project" value="InterPro"/>
</dbReference>
<dbReference type="SUPFAM" id="SSF56112">
    <property type="entry name" value="Protein kinase-like (PK-like)"/>
    <property type="match status" value="1"/>
</dbReference>
<dbReference type="PROSITE" id="PS50011">
    <property type="entry name" value="PROTEIN_KINASE_DOM"/>
    <property type="match status" value="1"/>
</dbReference>
<proteinExistence type="predicted"/>
<evidence type="ECO:0000256" key="7">
    <source>
        <dbReference type="ARBA" id="ARBA00033194"/>
    </source>
</evidence>
<organism evidence="11 12">
    <name type="scientific">Verticillium longisporum</name>
    <name type="common">Verticillium dahliae var. longisporum</name>
    <dbReference type="NCBI Taxonomy" id="100787"/>
    <lineage>
        <taxon>Eukaryota</taxon>
        <taxon>Fungi</taxon>
        <taxon>Dikarya</taxon>
        <taxon>Ascomycota</taxon>
        <taxon>Pezizomycotina</taxon>
        <taxon>Sordariomycetes</taxon>
        <taxon>Hypocreomycetidae</taxon>
        <taxon>Glomerellales</taxon>
        <taxon>Plectosphaerellaceae</taxon>
        <taxon>Verticillium</taxon>
    </lineage>
</organism>
<comment type="subunit">
    <text evidence="2">Component of the EKC/KEOPS complex composed of at least BUD32, CGI121, GON7, KAE1 and PCC1; the whole complex dimerizes.</text>
</comment>
<evidence type="ECO:0000256" key="3">
    <source>
        <dbReference type="ARBA" id="ARBA00012513"/>
    </source>
</evidence>
<keyword evidence="12" id="KW-1185">Reference proteome</keyword>
<comment type="function">
    <text evidence="1">Component of the EKC/KEOPS complex that is required for the formation of a threonylcarbamoyl group on adenosine at position 37 (t(6)A37) in tRNAs that read codons beginning with adenine. The complex is probably involved in the transfer of the threonylcarbamoyl moiety of threonylcarbamoyl-AMP (TC-AMP) to the N6 group of A37. BUD32 has ATPase activity in the context of the EKC/KEOPS complex and likely plays a supporting role to the catalytic subunit KAE1. The EKC/KEOPS complex also promotes both telomere uncapping and telomere elongation. The complex is required for efficient recruitment of transcriptional coactivators.</text>
</comment>
<evidence type="ECO:0000256" key="6">
    <source>
        <dbReference type="ARBA" id="ARBA00030980"/>
    </source>
</evidence>
<dbReference type="PROSITE" id="PS00109">
    <property type="entry name" value="PROTEIN_KINASE_TYR"/>
    <property type="match status" value="1"/>
</dbReference>
<evidence type="ECO:0000313" key="11">
    <source>
        <dbReference type="EMBL" id="CRK32797.1"/>
    </source>
</evidence>
<evidence type="ECO:0000256" key="4">
    <source>
        <dbReference type="ARBA" id="ARBA00013948"/>
    </source>
</evidence>
<dbReference type="InterPro" id="IPR011009">
    <property type="entry name" value="Kinase-like_dom_sf"/>
</dbReference>
<gene>
    <name evidence="11" type="ORF">BN1708_005901</name>
</gene>
<comment type="catalytic activity">
    <reaction evidence="8">
        <text>L-threonyl-[protein] + ATP = O-phospho-L-threonyl-[protein] + ADP + H(+)</text>
        <dbReference type="Rhea" id="RHEA:46608"/>
        <dbReference type="Rhea" id="RHEA-COMP:11060"/>
        <dbReference type="Rhea" id="RHEA-COMP:11605"/>
        <dbReference type="ChEBI" id="CHEBI:15378"/>
        <dbReference type="ChEBI" id="CHEBI:30013"/>
        <dbReference type="ChEBI" id="CHEBI:30616"/>
        <dbReference type="ChEBI" id="CHEBI:61977"/>
        <dbReference type="ChEBI" id="CHEBI:456216"/>
        <dbReference type="EC" id="2.7.11.1"/>
    </reaction>
</comment>
<dbReference type="PANTHER" id="PTHR23257">
    <property type="entry name" value="SERINE-THREONINE PROTEIN KINASE"/>
    <property type="match status" value="1"/>
</dbReference>
<dbReference type="STRING" id="100787.A0A0G4MF25"/>
<dbReference type="AlphaFoldDB" id="A0A0G4MF25"/>
<dbReference type="GO" id="GO:0007165">
    <property type="term" value="P:signal transduction"/>
    <property type="evidence" value="ECO:0007669"/>
    <property type="project" value="TreeGrafter"/>
</dbReference>
<dbReference type="EC" id="2.7.11.1" evidence="3"/>
<accession>A0A0G4MF25</accession>
<evidence type="ECO:0000256" key="2">
    <source>
        <dbReference type="ARBA" id="ARBA00011534"/>
    </source>
</evidence>
<dbReference type="GO" id="GO:0004674">
    <property type="term" value="F:protein serine/threonine kinase activity"/>
    <property type="evidence" value="ECO:0007669"/>
    <property type="project" value="UniProtKB-EC"/>
</dbReference>
<dbReference type="Gene3D" id="1.10.510.10">
    <property type="entry name" value="Transferase(Phosphotransferase) domain 1"/>
    <property type="match status" value="1"/>
</dbReference>
<sequence length="383" mass="43286">MNPTLPAPDYVTEQQFWWPWNKFRLPPDALYTTLHERFNTRSSTIQEPSAFHRDVVECGNNSSTVEEFYNKLAGRKNERINEIDIAWTDRAAPAIAEDTSDTPHRLVIVSASFQHDATPNQPDKDHTREVYYTRKGKFVGCGSNVIVEQLDSGHIIKSPLPNPFKPNQEERNRRKMEREVAIYEHLGSCPHIPRLISWDPIPATLTLECLANQDLHQYVQSGVEVPFSIRTRWASQAATALAALHSAGVTHNDVAPRNFLLDGSLNLRICDFASSSLPNGSAPEDAPGPRYQSHRWAPGYLPTQADDIFALGSVIYFIMTGLEPLSELEDEEVEYQFATGHFPDTQILHGELIQTCWRDRTTTATRVVDLLNEGNGCEEAYYH</sequence>
<feature type="domain" description="Protein kinase" evidence="10">
    <location>
        <begin position="133"/>
        <end position="383"/>
    </location>
</feature>
<reference evidence="11 12" key="1">
    <citation type="submission" date="2015-05" db="EMBL/GenBank/DDBJ databases">
        <authorList>
            <person name="Wang D.B."/>
            <person name="Wang M."/>
        </authorList>
    </citation>
    <scope>NUCLEOTIDE SEQUENCE [LARGE SCALE GENOMIC DNA]</scope>
    <source>
        <strain evidence="11">VL1</strain>
    </source>
</reference>
<name>A0A0G4MF25_VERLO</name>
<evidence type="ECO:0000259" key="10">
    <source>
        <dbReference type="PROSITE" id="PS50011"/>
    </source>
</evidence>